<organism evidence="2 3">
    <name type="scientific">Strigamia maritima</name>
    <name type="common">European centipede</name>
    <name type="synonym">Geophilus maritimus</name>
    <dbReference type="NCBI Taxonomy" id="126957"/>
    <lineage>
        <taxon>Eukaryota</taxon>
        <taxon>Metazoa</taxon>
        <taxon>Ecdysozoa</taxon>
        <taxon>Arthropoda</taxon>
        <taxon>Myriapoda</taxon>
        <taxon>Chilopoda</taxon>
        <taxon>Pleurostigmophora</taxon>
        <taxon>Geophilomorpha</taxon>
        <taxon>Linotaeniidae</taxon>
        <taxon>Strigamia</taxon>
    </lineage>
</organism>
<dbReference type="Proteomes" id="UP000014500">
    <property type="component" value="Unassembled WGS sequence"/>
</dbReference>
<proteinExistence type="predicted"/>
<dbReference type="AlphaFoldDB" id="T1J8J9"/>
<dbReference type="EMBL" id="JH431955">
    <property type="status" value="NOT_ANNOTATED_CDS"/>
    <property type="molecule type" value="Genomic_DNA"/>
</dbReference>
<protein>
    <submittedName>
        <fullName evidence="2">Uncharacterized protein</fullName>
    </submittedName>
</protein>
<keyword evidence="3" id="KW-1185">Reference proteome</keyword>
<reference evidence="3" key="1">
    <citation type="submission" date="2011-05" db="EMBL/GenBank/DDBJ databases">
        <authorList>
            <person name="Richards S.R."/>
            <person name="Qu J."/>
            <person name="Jiang H."/>
            <person name="Jhangiani S.N."/>
            <person name="Agravi P."/>
            <person name="Goodspeed R."/>
            <person name="Gross S."/>
            <person name="Mandapat C."/>
            <person name="Jackson L."/>
            <person name="Mathew T."/>
            <person name="Pu L."/>
            <person name="Thornton R."/>
            <person name="Saada N."/>
            <person name="Wilczek-Boney K.B."/>
            <person name="Lee S."/>
            <person name="Kovar C."/>
            <person name="Wu Y."/>
            <person name="Scherer S.E."/>
            <person name="Worley K.C."/>
            <person name="Muzny D.M."/>
            <person name="Gibbs R."/>
        </authorList>
    </citation>
    <scope>NUCLEOTIDE SEQUENCE</scope>
    <source>
        <strain evidence="3">Brora</strain>
    </source>
</reference>
<feature type="region of interest" description="Disordered" evidence="1">
    <location>
        <begin position="89"/>
        <end position="113"/>
    </location>
</feature>
<sequence length="113" mass="12646">MQKGDFSNSQTSVNQALENVLDELAFGWTDNDDPQPATVTSAAHYPMSAYERIHQCNNNNNVASTSYLPPLTRIPETANRKMTTSDISNENEVHLPPMPTLNPFIKQEPDELK</sequence>
<dbReference type="HOGENOM" id="CLU_2136599_0_0_1"/>
<evidence type="ECO:0000313" key="2">
    <source>
        <dbReference type="EnsemblMetazoa" id="SMAR010032-PA"/>
    </source>
</evidence>
<name>T1J8J9_STRMM</name>
<evidence type="ECO:0000256" key="1">
    <source>
        <dbReference type="SAM" id="MobiDB-lite"/>
    </source>
</evidence>
<reference evidence="2" key="2">
    <citation type="submission" date="2015-02" db="UniProtKB">
        <authorList>
            <consortium name="EnsemblMetazoa"/>
        </authorList>
    </citation>
    <scope>IDENTIFICATION</scope>
</reference>
<accession>T1J8J9</accession>
<evidence type="ECO:0000313" key="3">
    <source>
        <dbReference type="Proteomes" id="UP000014500"/>
    </source>
</evidence>
<dbReference type="EnsemblMetazoa" id="SMAR010032-RA">
    <property type="protein sequence ID" value="SMAR010032-PA"/>
    <property type="gene ID" value="SMAR010032"/>
</dbReference>